<dbReference type="Proteomes" id="UP001239445">
    <property type="component" value="Unassembled WGS sequence"/>
</dbReference>
<evidence type="ECO:0000313" key="11">
    <source>
        <dbReference type="Proteomes" id="UP001239445"/>
    </source>
</evidence>
<name>A0AAJ0FB92_9PEZI</name>
<feature type="active site" evidence="7">
    <location>
        <position position="514"/>
    </location>
</feature>
<comment type="caution">
    <text evidence="10">The sequence shown here is derived from an EMBL/GenBank/DDBJ whole genome shotgun (WGS) entry which is preliminary data.</text>
</comment>
<dbReference type="EC" id="4.6.1.16" evidence="2"/>
<evidence type="ECO:0000256" key="2">
    <source>
        <dbReference type="ARBA" id="ARBA00012573"/>
    </source>
</evidence>
<accession>A0AAJ0FB92</accession>
<dbReference type="GO" id="GO:0000379">
    <property type="term" value="P:tRNA-type intron splice site recognition and cleavage"/>
    <property type="evidence" value="ECO:0007669"/>
    <property type="project" value="TreeGrafter"/>
</dbReference>
<keyword evidence="10" id="KW-0540">Nuclease</keyword>
<keyword evidence="3" id="KW-0819">tRNA processing</keyword>
<dbReference type="GO" id="GO:0005737">
    <property type="term" value="C:cytoplasm"/>
    <property type="evidence" value="ECO:0007669"/>
    <property type="project" value="TreeGrafter"/>
</dbReference>
<gene>
    <name evidence="10" type="ORF">QBC47DRAFT_459776</name>
</gene>
<reference evidence="10" key="1">
    <citation type="submission" date="2023-06" db="EMBL/GenBank/DDBJ databases">
        <title>Genome-scale phylogeny and comparative genomics of the fungal order Sordariales.</title>
        <authorList>
            <consortium name="Lawrence Berkeley National Laboratory"/>
            <person name="Hensen N."/>
            <person name="Bonometti L."/>
            <person name="Westerberg I."/>
            <person name="Brannstrom I.O."/>
            <person name="Guillou S."/>
            <person name="Cros-Aarteil S."/>
            <person name="Calhoun S."/>
            <person name="Haridas S."/>
            <person name="Kuo A."/>
            <person name="Mondo S."/>
            <person name="Pangilinan J."/>
            <person name="Riley R."/>
            <person name="Labutti K."/>
            <person name="Andreopoulos B."/>
            <person name="Lipzen A."/>
            <person name="Chen C."/>
            <person name="Yanf M."/>
            <person name="Daum C."/>
            <person name="Ng V."/>
            <person name="Clum A."/>
            <person name="Steindorff A."/>
            <person name="Ohm R."/>
            <person name="Martin F."/>
            <person name="Silar P."/>
            <person name="Natvig D."/>
            <person name="Lalanne C."/>
            <person name="Gautier V."/>
            <person name="Ament-Velasquez S.L."/>
            <person name="Kruys A."/>
            <person name="Hutchinson M.I."/>
            <person name="Powell A.J."/>
            <person name="Barry K."/>
            <person name="Miller A.N."/>
            <person name="Grigoriev I.V."/>
            <person name="Debuchy R."/>
            <person name="Gladieux P."/>
            <person name="Thoren M.H."/>
            <person name="Johannesson H."/>
        </authorList>
    </citation>
    <scope>NUCLEOTIDE SEQUENCE</scope>
    <source>
        <strain evidence="10">PSN4</strain>
    </source>
</reference>
<organism evidence="10 11">
    <name type="scientific">Echria macrotheca</name>
    <dbReference type="NCBI Taxonomy" id="438768"/>
    <lineage>
        <taxon>Eukaryota</taxon>
        <taxon>Fungi</taxon>
        <taxon>Dikarya</taxon>
        <taxon>Ascomycota</taxon>
        <taxon>Pezizomycotina</taxon>
        <taxon>Sordariomycetes</taxon>
        <taxon>Sordariomycetidae</taxon>
        <taxon>Sordariales</taxon>
        <taxon>Schizotheciaceae</taxon>
        <taxon>Echria</taxon>
    </lineage>
</organism>
<comment type="similarity">
    <text evidence="1">Belongs to the tRNA-intron endonuclease family.</text>
</comment>
<feature type="region of interest" description="Disordered" evidence="8">
    <location>
        <begin position="134"/>
        <end position="157"/>
    </location>
</feature>
<dbReference type="Pfam" id="PF01974">
    <property type="entry name" value="tRNA_int_endo"/>
    <property type="match status" value="1"/>
</dbReference>
<comment type="catalytic activity">
    <reaction evidence="6">
        <text>pretRNA = a 3'-half-tRNA molecule with a 5'-OH end + a 5'-half-tRNA molecule with a 2',3'-cyclic phosphate end + an intron with a 2',3'-cyclic phosphate and a 5'-hydroxyl terminus.</text>
        <dbReference type="EC" id="4.6.1.16"/>
    </reaction>
</comment>
<evidence type="ECO:0000256" key="7">
    <source>
        <dbReference type="PIRSR" id="PIRSR011789-1"/>
    </source>
</evidence>
<proteinExistence type="inferred from homology"/>
<dbReference type="InterPro" id="IPR016589">
    <property type="entry name" value="tRNA_splic_SEN2"/>
</dbReference>
<dbReference type="InterPro" id="IPR011856">
    <property type="entry name" value="tRNA_endonuc-like_dom_sf"/>
</dbReference>
<evidence type="ECO:0000256" key="3">
    <source>
        <dbReference type="ARBA" id="ARBA00022694"/>
    </source>
</evidence>
<keyword evidence="10" id="KW-0255">Endonuclease</keyword>
<dbReference type="GO" id="GO:0000214">
    <property type="term" value="C:tRNA-intron endonuclease complex"/>
    <property type="evidence" value="ECO:0007669"/>
    <property type="project" value="InterPro"/>
</dbReference>
<evidence type="ECO:0000259" key="9">
    <source>
        <dbReference type="Pfam" id="PF01974"/>
    </source>
</evidence>
<feature type="compositionally biased region" description="Polar residues" evidence="8">
    <location>
        <begin position="264"/>
        <end position="281"/>
    </location>
</feature>
<dbReference type="Gene3D" id="3.40.1350.10">
    <property type="match status" value="1"/>
</dbReference>
<evidence type="ECO:0000256" key="6">
    <source>
        <dbReference type="ARBA" id="ARBA00034031"/>
    </source>
</evidence>
<dbReference type="PANTHER" id="PTHR21227:SF0">
    <property type="entry name" value="TRNA-SPLICING ENDONUCLEASE SUBUNIT SEN2"/>
    <property type="match status" value="1"/>
</dbReference>
<dbReference type="AlphaFoldDB" id="A0AAJ0FB92"/>
<evidence type="ECO:0000313" key="10">
    <source>
        <dbReference type="EMBL" id="KAK1757138.1"/>
    </source>
</evidence>
<keyword evidence="4" id="KW-0456">Lyase</keyword>
<evidence type="ECO:0000256" key="8">
    <source>
        <dbReference type="SAM" id="MobiDB-lite"/>
    </source>
</evidence>
<dbReference type="GO" id="GO:0003676">
    <property type="term" value="F:nucleic acid binding"/>
    <property type="evidence" value="ECO:0007669"/>
    <property type="project" value="InterPro"/>
</dbReference>
<dbReference type="EMBL" id="MU839831">
    <property type="protein sequence ID" value="KAK1757138.1"/>
    <property type="molecule type" value="Genomic_DNA"/>
</dbReference>
<keyword evidence="10" id="KW-0378">Hydrolase</keyword>
<evidence type="ECO:0000256" key="5">
    <source>
        <dbReference type="ARBA" id="ARBA00032432"/>
    </source>
</evidence>
<protein>
    <recommendedName>
        <fullName evidence="2">tRNA-intron lyase</fullName>
        <ecNumber evidence="2">4.6.1.16</ecNumber>
    </recommendedName>
    <alternativeName>
        <fullName evidence="5">tRNA-intron endonuclease Sen2</fullName>
    </alternativeName>
</protein>
<sequence>MANFEVTATPPAGRATGQAVTSPVSEAVDVPASATAPRPAKPTSTYLPVPVRTFPLPSFYPNNPVSLLHLAYAWLSQVFFPPAAEPSVVHIGIWDPETRSVRVDDPKSIRVLWEQGFFGKGSLSRSEPNWLKRELSRRGAAKPMSVSEQRTESRREARRVAKWERAKAELEALEQQRLEEAGLHAKPTEEDRGEIVVVSQRHEPKAPVGPAELLALPNSLASLVLRHALTSTPLETKPPVGPAELLALPNSLVPKCDQRGPATASPQPNGLANNGASQLSNGHALHGLTNGVSGHVPKASASHENKHASQLNGATNQPNGVLPPRSEGSNDSESVPALNGAPTKLARRKSVRFSPTVESTTFQHHDPPSPGHSSGSRPRTTCTVTADEVASPAPESTSQVSVPEVPLEVQNKEHYQLAPIEAFFLVFALGSLSVVDPVTLAPIPTESLLTLFRAYSYFPPLDTNASLACLRPQDPFLVEYAVYHHFRSLGWVPRHGIKFGVDLLLYERGPAWNHSHLGAIILPSFSHQLWKEVDHQEPKRTWSWLMGVNRVLAHVLKGLVLVYVDIPPPSVFERAMEKGGISAALKEYTVREVMVRRFSVNRNR</sequence>
<feature type="compositionally biased region" description="Polar residues" evidence="8">
    <location>
        <begin position="308"/>
        <end position="319"/>
    </location>
</feature>
<evidence type="ECO:0000256" key="1">
    <source>
        <dbReference type="ARBA" id="ARBA00008078"/>
    </source>
</evidence>
<dbReference type="CDD" id="cd22363">
    <property type="entry name" value="tRNA-intron_lyase_C"/>
    <property type="match status" value="1"/>
</dbReference>
<feature type="domain" description="tRNA intron endonuclease catalytic" evidence="9">
    <location>
        <begin position="476"/>
        <end position="565"/>
    </location>
</feature>
<feature type="region of interest" description="Disordered" evidence="8">
    <location>
        <begin position="1"/>
        <end position="44"/>
    </location>
</feature>
<dbReference type="PIRSF" id="PIRSF011789">
    <property type="entry name" value="tRNA_splic_SEN2"/>
    <property type="match status" value="1"/>
</dbReference>
<dbReference type="InterPro" id="IPR006677">
    <property type="entry name" value="tRNA_intron_Endonuc_cat-like"/>
</dbReference>
<keyword evidence="11" id="KW-1185">Reference proteome</keyword>
<feature type="active site" evidence="7">
    <location>
        <position position="506"/>
    </location>
</feature>
<feature type="active site" evidence="7">
    <location>
        <position position="557"/>
    </location>
</feature>
<dbReference type="GO" id="GO:0000213">
    <property type="term" value="F:tRNA-intron lyase activity"/>
    <property type="evidence" value="ECO:0007669"/>
    <property type="project" value="UniProtKB-EC"/>
</dbReference>
<dbReference type="InterPro" id="IPR036167">
    <property type="entry name" value="tRNA_intron_Endo_cat-like_sf"/>
</dbReference>
<dbReference type="InterPro" id="IPR006676">
    <property type="entry name" value="tRNA_splic"/>
</dbReference>
<dbReference type="SUPFAM" id="SSF53032">
    <property type="entry name" value="tRNA-intron endonuclease catalytic domain-like"/>
    <property type="match status" value="1"/>
</dbReference>
<feature type="region of interest" description="Disordered" evidence="8">
    <location>
        <begin position="254"/>
        <end position="402"/>
    </location>
</feature>
<dbReference type="PANTHER" id="PTHR21227">
    <property type="entry name" value="TRNA-SPLICING ENDONUCLEASE SUBUNIT SEN2"/>
    <property type="match status" value="1"/>
</dbReference>
<evidence type="ECO:0000256" key="4">
    <source>
        <dbReference type="ARBA" id="ARBA00023239"/>
    </source>
</evidence>